<sequence length="42" mass="4607">MIQLRPCSGREVVGLSLQHAPRAGDVALSGELPDDRVKHWVL</sequence>
<organism evidence="1 2">
    <name type="scientific">Dongia soli</name>
    <dbReference type="NCBI Taxonomy" id="600628"/>
    <lineage>
        <taxon>Bacteria</taxon>
        <taxon>Pseudomonadati</taxon>
        <taxon>Pseudomonadota</taxon>
        <taxon>Alphaproteobacteria</taxon>
        <taxon>Rhodospirillales</taxon>
        <taxon>Dongiaceae</taxon>
        <taxon>Dongia</taxon>
    </lineage>
</organism>
<reference evidence="1 2" key="1">
    <citation type="journal article" date="2016" name="Antonie Van Leeuwenhoek">
        <title>Dongia soli sp. nov., isolated from soil from Dokdo, Korea.</title>
        <authorList>
            <person name="Kim D.U."/>
            <person name="Lee H."/>
            <person name="Kim H."/>
            <person name="Kim S.G."/>
            <person name="Ka J.O."/>
        </authorList>
    </citation>
    <scope>NUCLEOTIDE SEQUENCE [LARGE SCALE GENOMIC DNA]</scope>
    <source>
        <strain evidence="1 2">D78</strain>
    </source>
</reference>
<gene>
    <name evidence="1" type="ORF">SMD27_18805</name>
</gene>
<keyword evidence="2" id="KW-1185">Reference proteome</keyword>
<accession>A0ABU5EG72</accession>
<dbReference type="EMBL" id="JAXCLW010000006">
    <property type="protein sequence ID" value="MDY0884902.1"/>
    <property type="molecule type" value="Genomic_DNA"/>
</dbReference>
<dbReference type="Proteomes" id="UP001279642">
    <property type="component" value="Unassembled WGS sequence"/>
</dbReference>
<comment type="caution">
    <text evidence="1">The sequence shown here is derived from an EMBL/GenBank/DDBJ whole genome shotgun (WGS) entry which is preliminary data.</text>
</comment>
<dbReference type="RefSeq" id="WP_320509975.1">
    <property type="nucleotide sequence ID" value="NZ_JAXCLW010000006.1"/>
</dbReference>
<protein>
    <submittedName>
        <fullName evidence="1">Uncharacterized protein</fullName>
    </submittedName>
</protein>
<evidence type="ECO:0000313" key="2">
    <source>
        <dbReference type="Proteomes" id="UP001279642"/>
    </source>
</evidence>
<proteinExistence type="predicted"/>
<evidence type="ECO:0000313" key="1">
    <source>
        <dbReference type="EMBL" id="MDY0884902.1"/>
    </source>
</evidence>
<name>A0ABU5EG72_9PROT</name>